<dbReference type="Proteomes" id="UP000326865">
    <property type="component" value="Unassembled WGS sequence"/>
</dbReference>
<feature type="region of interest" description="Disordered" evidence="1">
    <location>
        <begin position="58"/>
        <end position="105"/>
    </location>
</feature>
<feature type="transmembrane region" description="Helical" evidence="2">
    <location>
        <begin position="768"/>
        <end position="786"/>
    </location>
</feature>
<dbReference type="Pfam" id="PF13559">
    <property type="entry name" value="DUF4129"/>
    <property type="match status" value="1"/>
</dbReference>
<accession>A0A5N5UFL8</accession>
<keyword evidence="2" id="KW-0472">Membrane</keyword>
<dbReference type="RefSeq" id="WP_152120414.1">
    <property type="nucleotide sequence ID" value="NZ_QJOW01000003.1"/>
</dbReference>
<dbReference type="EMBL" id="QJOW01000003">
    <property type="protein sequence ID" value="KAB7515419.1"/>
    <property type="molecule type" value="Genomic_DNA"/>
</dbReference>
<proteinExistence type="predicted"/>
<dbReference type="InterPro" id="IPR052901">
    <property type="entry name" value="Bact_TGase-like"/>
</dbReference>
<evidence type="ECO:0000313" key="7">
    <source>
        <dbReference type="Proteomes" id="UP000326865"/>
    </source>
</evidence>
<keyword evidence="2" id="KW-1133">Transmembrane helix</keyword>
<evidence type="ECO:0000313" key="5">
    <source>
        <dbReference type="EMBL" id="KAB7516471.1"/>
    </source>
</evidence>
<evidence type="ECO:0000259" key="3">
    <source>
        <dbReference type="SMART" id="SM00460"/>
    </source>
</evidence>
<feature type="compositionally biased region" description="Low complexity" evidence="1">
    <location>
        <begin position="399"/>
        <end position="415"/>
    </location>
</feature>
<keyword evidence="2" id="KW-0812">Transmembrane</keyword>
<evidence type="ECO:0000313" key="4">
    <source>
        <dbReference type="EMBL" id="KAB7515419.1"/>
    </source>
</evidence>
<dbReference type="AlphaFoldDB" id="A0A5N5UAN8"/>
<feature type="region of interest" description="Disordered" evidence="1">
    <location>
        <begin position="375"/>
        <end position="462"/>
    </location>
</feature>
<name>A0A5N5UAN8_9EURY</name>
<dbReference type="SUPFAM" id="SSF54001">
    <property type="entry name" value="Cysteine proteinases"/>
    <property type="match status" value="1"/>
</dbReference>
<dbReference type="EMBL" id="QKKZ01000001">
    <property type="protein sequence ID" value="KAB7516471.1"/>
    <property type="molecule type" value="Genomic_DNA"/>
</dbReference>
<feature type="compositionally biased region" description="Low complexity" evidence="1">
    <location>
        <begin position="424"/>
        <end position="448"/>
    </location>
</feature>
<feature type="transmembrane region" description="Helical" evidence="2">
    <location>
        <begin position="726"/>
        <end position="747"/>
    </location>
</feature>
<dbReference type="InterPro" id="IPR025403">
    <property type="entry name" value="TgpA-like_C"/>
</dbReference>
<evidence type="ECO:0000256" key="2">
    <source>
        <dbReference type="SAM" id="Phobius"/>
    </source>
</evidence>
<dbReference type="PANTHER" id="PTHR42736">
    <property type="entry name" value="PROTEIN-GLUTAMINE GAMMA-GLUTAMYLTRANSFERASE"/>
    <property type="match status" value="1"/>
</dbReference>
<feature type="domain" description="Transglutaminase-like" evidence="3">
    <location>
        <begin position="295"/>
        <end position="365"/>
    </location>
</feature>
<dbReference type="Gene3D" id="3.10.620.30">
    <property type="match status" value="1"/>
</dbReference>
<dbReference type="PANTHER" id="PTHR42736:SF1">
    <property type="entry name" value="PROTEIN-GLUTAMINE GAMMA-GLUTAMYLTRANSFERASE"/>
    <property type="match status" value="1"/>
</dbReference>
<gene>
    <name evidence="5" type="ORF">DM867_04980</name>
    <name evidence="4" type="ORF">DMP03_09365</name>
</gene>
<sequence length="940" mass="98922">MSGRTTTDGGGRELGRSILTVACVVAVVLAAGLAPLLLGSGLSGSVFGRALPIPTPGGAPTSGAGSSGAQSAAGGAGGLGALNPTETTGIGGSLAGENSSNPYQELGTETHFTVESDASTYWRTGAYDEYTGDSWSQTTPPTAYDPPIQPPALPGEEIQYRVRLRQSAQAVPTGWQPQSVEFSARDPQLQSQSLALRASRSLQPGTVYAGRSIVPERDPSVLLATDRAYPDDVVDRYTQLPDSTQSELEPFVNGLTPDTENPYETAVAIEQWLETNKEYSLNTTAPSDDIASQFILEMEQGYCEYFATAMTAALRADDIPARYVVGYTSGEKTGETSYTVRGMNAHAWVEVYFEGVGWVKFDPTPGDERLAAEAGELSGEYTVEESGSPGEEITRNADEPTGTETPIPVTTTVTESPDGTAARTPTETATETPTTPTSTPTTPATSTPTPTPTPTDGPEYNVSLNRSAVPGATVEVTVERLAPDDQQWIYDTSSVPVPDTTVLFNGETVGTTDADGTVVATIPYTRELTITIQPPARLAADRVPPPGDRQYAVASPVTQPDGETTTVPTEGELNITLSGRVRTNATVTLVATIGSVPVRDATVVRDGEQVATTDDRGRTSLRLPTTPGNVTYTVSRGEFSSNATLDLAPLRVDVSPSLPLALPFSTATANVTLAGSGVGGVPVTVGDRTVTTGPDGFATARLPLAASVTVTARQFGQSVSTTVAGLYRNLAVALVPLALLAGALVVARRRIDASARDVLARGYRLASRFVHGVVAVAVAAVTRVYASVRTVITELRALIDRQDPPQVVFRRLLARLRAWVSQQETRLQRVATRETPVGAGGGAQATVTDSRRTLRENWDRFVARTSVRTPSTRTPGEIAEHAIHTDGLPPDAVRTLRDAFRGVEYGRLDPDAERAAVTEALDAVETHLAADDSAEDGGGA</sequence>
<feature type="compositionally biased region" description="Low complexity" evidence="1">
    <location>
        <begin position="58"/>
        <end position="73"/>
    </location>
</feature>
<dbReference type="InterPro" id="IPR038765">
    <property type="entry name" value="Papain-like_cys_pep_sf"/>
</dbReference>
<dbReference type="Pfam" id="PF01841">
    <property type="entry name" value="Transglut_core"/>
    <property type="match status" value="1"/>
</dbReference>
<reference evidence="6 7" key="1">
    <citation type="submission" date="2019-10" db="EMBL/GenBank/DDBJ databases">
        <title>Unraveling microbial dark matter from salterns through culturing: the case of the genus Halosegnis.</title>
        <authorList>
            <person name="Duran-Viseras A."/>
            <person name="Andrei A.-S."/>
            <person name="Vera-Gargallo B."/>
            <person name="Ghai R."/>
            <person name="Sanchez-Porro C."/>
            <person name="Ventosa A."/>
        </authorList>
    </citation>
    <scope>NUCLEOTIDE SEQUENCE [LARGE SCALE GENOMIC DNA]</scope>
    <source>
        <strain evidence="4 6">F17-44</strain>
        <strain evidence="5 7">F18-79</strain>
    </source>
</reference>
<accession>A0A5N5UAN8</accession>
<feature type="transmembrane region" description="Helical" evidence="2">
    <location>
        <begin position="18"/>
        <end position="38"/>
    </location>
</feature>
<organism evidence="4 6">
    <name type="scientific">Halosegnis rubeus</name>
    <dbReference type="NCBI Taxonomy" id="2212850"/>
    <lineage>
        <taxon>Archaea</taxon>
        <taxon>Methanobacteriati</taxon>
        <taxon>Methanobacteriota</taxon>
        <taxon>Stenosarchaea group</taxon>
        <taxon>Halobacteria</taxon>
        <taxon>Halobacteriales</taxon>
        <taxon>Natronomonadaceae</taxon>
        <taxon>Halosegnis</taxon>
    </lineage>
</organism>
<protein>
    <submittedName>
        <fullName evidence="4">DUF4129 domain-containing protein</fullName>
    </submittedName>
</protein>
<evidence type="ECO:0000313" key="6">
    <source>
        <dbReference type="Proteomes" id="UP000326302"/>
    </source>
</evidence>
<dbReference type="InterPro" id="IPR002931">
    <property type="entry name" value="Transglutaminase-like"/>
</dbReference>
<evidence type="ECO:0000256" key="1">
    <source>
        <dbReference type="SAM" id="MobiDB-lite"/>
    </source>
</evidence>
<dbReference type="Proteomes" id="UP000326302">
    <property type="component" value="Unassembled WGS sequence"/>
</dbReference>
<keyword evidence="7" id="KW-1185">Reference proteome</keyword>
<comment type="caution">
    <text evidence="4">The sequence shown here is derived from an EMBL/GenBank/DDBJ whole genome shotgun (WGS) entry which is preliminary data.</text>
</comment>
<dbReference type="OrthoDB" id="18481at2157"/>
<dbReference type="SMART" id="SM00460">
    <property type="entry name" value="TGc"/>
    <property type="match status" value="1"/>
</dbReference>